<sequence length="126" mass="13194">MDRVVPGYLCQAARLLVGLTQQELHVLARVSKKSINDYENGFIVLRVALAGRLVAALRCAGARFIAGEDFVGVIVTGRTAGVGIVSEPAGQGAPGNADAPHSPSNVRPPSSGPVRSRQAKPRPQDE</sequence>
<dbReference type="Proteomes" id="UP001055102">
    <property type="component" value="Unassembled WGS sequence"/>
</dbReference>
<organism evidence="3 4">
    <name type="scientific">Methylobacterium jeotgali</name>
    <dbReference type="NCBI Taxonomy" id="381630"/>
    <lineage>
        <taxon>Bacteria</taxon>
        <taxon>Pseudomonadati</taxon>
        <taxon>Pseudomonadota</taxon>
        <taxon>Alphaproteobacteria</taxon>
        <taxon>Hyphomicrobiales</taxon>
        <taxon>Methylobacteriaceae</taxon>
        <taxon>Methylobacterium</taxon>
    </lineage>
</organism>
<evidence type="ECO:0000259" key="2">
    <source>
        <dbReference type="Pfam" id="PF01381"/>
    </source>
</evidence>
<accession>A0ABQ4SQ43</accession>
<keyword evidence="4" id="KW-1185">Reference proteome</keyword>
<proteinExistence type="predicted"/>
<dbReference type="InterPro" id="IPR010982">
    <property type="entry name" value="Lambda_DNA-bd_dom_sf"/>
</dbReference>
<dbReference type="CDD" id="cd00093">
    <property type="entry name" value="HTH_XRE"/>
    <property type="match status" value="1"/>
</dbReference>
<evidence type="ECO:0000313" key="3">
    <source>
        <dbReference type="EMBL" id="GJE05339.1"/>
    </source>
</evidence>
<evidence type="ECO:0000256" key="1">
    <source>
        <dbReference type="SAM" id="MobiDB-lite"/>
    </source>
</evidence>
<reference evidence="3" key="2">
    <citation type="submission" date="2021-08" db="EMBL/GenBank/DDBJ databases">
        <authorList>
            <person name="Tani A."/>
            <person name="Ola A."/>
            <person name="Ogura Y."/>
            <person name="Katsura K."/>
            <person name="Hayashi T."/>
        </authorList>
    </citation>
    <scope>NUCLEOTIDE SEQUENCE</scope>
    <source>
        <strain evidence="3">LMG 23639</strain>
    </source>
</reference>
<gene>
    <name evidence="3" type="ORF">AOPFMNJM_0637</name>
</gene>
<comment type="caution">
    <text evidence="3">The sequence shown here is derived from an EMBL/GenBank/DDBJ whole genome shotgun (WGS) entry which is preliminary data.</text>
</comment>
<evidence type="ECO:0000313" key="4">
    <source>
        <dbReference type="Proteomes" id="UP001055102"/>
    </source>
</evidence>
<dbReference type="InterPro" id="IPR001387">
    <property type="entry name" value="Cro/C1-type_HTH"/>
</dbReference>
<protein>
    <recommendedName>
        <fullName evidence="2">HTH cro/C1-type domain-containing protein</fullName>
    </recommendedName>
</protein>
<feature type="region of interest" description="Disordered" evidence="1">
    <location>
        <begin position="85"/>
        <end position="126"/>
    </location>
</feature>
<dbReference type="Pfam" id="PF01381">
    <property type="entry name" value="HTH_3"/>
    <property type="match status" value="1"/>
</dbReference>
<name>A0ABQ4SQ43_9HYPH</name>
<dbReference type="SUPFAM" id="SSF47413">
    <property type="entry name" value="lambda repressor-like DNA-binding domains"/>
    <property type="match status" value="1"/>
</dbReference>
<dbReference type="EMBL" id="BPQR01000010">
    <property type="protein sequence ID" value="GJE05339.1"/>
    <property type="molecule type" value="Genomic_DNA"/>
</dbReference>
<dbReference type="Gene3D" id="1.10.260.40">
    <property type="entry name" value="lambda repressor-like DNA-binding domains"/>
    <property type="match status" value="1"/>
</dbReference>
<feature type="domain" description="HTH cro/C1-type" evidence="2">
    <location>
        <begin position="12"/>
        <end position="59"/>
    </location>
</feature>
<reference evidence="3" key="1">
    <citation type="journal article" date="2021" name="Front. Microbiol.">
        <title>Comprehensive Comparative Genomics and Phenotyping of Methylobacterium Species.</title>
        <authorList>
            <person name="Alessa O."/>
            <person name="Ogura Y."/>
            <person name="Fujitani Y."/>
            <person name="Takami H."/>
            <person name="Hayashi T."/>
            <person name="Sahin N."/>
            <person name="Tani A."/>
        </authorList>
    </citation>
    <scope>NUCLEOTIDE SEQUENCE</scope>
    <source>
        <strain evidence="3">LMG 23639</strain>
    </source>
</reference>